<dbReference type="AlphaFoldDB" id="A0A6J7DKE4"/>
<dbReference type="InterPro" id="IPR006683">
    <property type="entry name" value="Thioestr_dom"/>
</dbReference>
<dbReference type="InterPro" id="IPR039298">
    <property type="entry name" value="ACOT13"/>
</dbReference>
<proteinExistence type="inferred from homology"/>
<protein>
    <submittedName>
        <fullName evidence="4">Unannotated protein</fullName>
    </submittedName>
</protein>
<accession>A0A6J7DKE4</accession>
<dbReference type="PANTHER" id="PTHR21660:SF1">
    <property type="entry name" value="ACYL-COENZYME A THIOESTERASE 13"/>
    <property type="match status" value="1"/>
</dbReference>
<evidence type="ECO:0000256" key="2">
    <source>
        <dbReference type="ARBA" id="ARBA00022801"/>
    </source>
</evidence>
<keyword evidence="2" id="KW-0378">Hydrolase</keyword>
<dbReference type="SUPFAM" id="SSF54637">
    <property type="entry name" value="Thioesterase/thiol ester dehydrase-isomerase"/>
    <property type="match status" value="1"/>
</dbReference>
<dbReference type="Pfam" id="PF03061">
    <property type="entry name" value="4HBT"/>
    <property type="match status" value="1"/>
</dbReference>
<evidence type="ECO:0000256" key="1">
    <source>
        <dbReference type="ARBA" id="ARBA00008324"/>
    </source>
</evidence>
<dbReference type="InterPro" id="IPR029069">
    <property type="entry name" value="HotDog_dom_sf"/>
</dbReference>
<comment type="similarity">
    <text evidence="1">Belongs to the thioesterase PaaI family.</text>
</comment>
<evidence type="ECO:0000259" key="3">
    <source>
        <dbReference type="Pfam" id="PF03061"/>
    </source>
</evidence>
<organism evidence="4">
    <name type="scientific">freshwater metagenome</name>
    <dbReference type="NCBI Taxonomy" id="449393"/>
    <lineage>
        <taxon>unclassified sequences</taxon>
        <taxon>metagenomes</taxon>
        <taxon>ecological metagenomes</taxon>
    </lineage>
</organism>
<gene>
    <name evidence="4" type="ORF">UFOPK3417_00660</name>
</gene>
<dbReference type="EMBL" id="CAFBLR010000046">
    <property type="protein sequence ID" value="CAB4869375.1"/>
    <property type="molecule type" value="Genomic_DNA"/>
</dbReference>
<dbReference type="PANTHER" id="PTHR21660">
    <property type="entry name" value="THIOESTERASE SUPERFAMILY MEMBER-RELATED"/>
    <property type="match status" value="1"/>
</dbReference>
<dbReference type="GO" id="GO:0047617">
    <property type="term" value="F:fatty acyl-CoA hydrolase activity"/>
    <property type="evidence" value="ECO:0007669"/>
    <property type="project" value="InterPro"/>
</dbReference>
<name>A0A6J7DKE4_9ZZZZ</name>
<dbReference type="Gene3D" id="3.10.129.10">
    <property type="entry name" value="Hotdog Thioesterase"/>
    <property type="match status" value="1"/>
</dbReference>
<evidence type="ECO:0000313" key="4">
    <source>
        <dbReference type="EMBL" id="CAB4869375.1"/>
    </source>
</evidence>
<feature type="domain" description="Thioesterase" evidence="3">
    <location>
        <begin position="57"/>
        <end position="131"/>
    </location>
</feature>
<reference evidence="4" key="1">
    <citation type="submission" date="2020-05" db="EMBL/GenBank/DDBJ databases">
        <authorList>
            <person name="Chiriac C."/>
            <person name="Salcher M."/>
            <person name="Ghai R."/>
            <person name="Kavagutti S V."/>
        </authorList>
    </citation>
    <scope>NUCLEOTIDE SEQUENCE</scope>
</reference>
<dbReference type="CDD" id="cd03443">
    <property type="entry name" value="PaaI_thioesterase"/>
    <property type="match status" value="1"/>
</dbReference>
<sequence>MPAGEPTPSAQPVDELGRPDFEELALHKYIGVKLVDREQRHLGCTFVVTPAIEGREGQLNGGVLSVILDAVAYLALEPSLAENEDAVSHDLHISMLKGVMSGQTVYLKGDLVQRGRRVAFVNAEARADGRLVATARITKTIIQH</sequence>